<dbReference type="OMA" id="NASEQCV"/>
<feature type="compositionally biased region" description="Basic residues" evidence="10">
    <location>
        <begin position="677"/>
        <end position="695"/>
    </location>
</feature>
<evidence type="ECO:0000259" key="11">
    <source>
        <dbReference type="PROSITE" id="PS51192"/>
    </source>
</evidence>
<dbReference type="Proteomes" id="UP000012073">
    <property type="component" value="Unassembled WGS sequence"/>
</dbReference>
<feature type="compositionally biased region" description="Low complexity" evidence="10">
    <location>
        <begin position="108"/>
        <end position="120"/>
    </location>
</feature>
<dbReference type="PROSITE" id="PS51194">
    <property type="entry name" value="HELICASE_CTER"/>
    <property type="match status" value="1"/>
</dbReference>
<dbReference type="GeneID" id="17320799"/>
<evidence type="ECO:0000256" key="3">
    <source>
        <dbReference type="ARBA" id="ARBA00022801"/>
    </source>
</evidence>
<dbReference type="PhylomeDB" id="R7Q612"/>
<evidence type="ECO:0000256" key="10">
    <source>
        <dbReference type="SAM" id="MobiDB-lite"/>
    </source>
</evidence>
<feature type="compositionally biased region" description="Acidic residues" evidence="10">
    <location>
        <begin position="121"/>
        <end position="135"/>
    </location>
</feature>
<dbReference type="InterPro" id="IPR014014">
    <property type="entry name" value="RNA_helicase_DEAD_Q_motif"/>
</dbReference>
<dbReference type="Gramene" id="CDF33283">
    <property type="protein sequence ID" value="CDF33283"/>
    <property type="gene ID" value="CHC_T00002063001"/>
</dbReference>
<dbReference type="Pfam" id="PF00271">
    <property type="entry name" value="Helicase_C"/>
    <property type="match status" value="2"/>
</dbReference>
<sequence length="742" mass="80873">MAKDSRKLKKKRRVSFSLPEAEEKHEDSPKVQVSIHDEASYDDEVETMDVEGSNGLAKTDSSDESSDEAASHESEAESDAEMTAPREANGRPKQSESDSESASDSDDCASNSDENVSSSDSADESTSEDENDEADTPQNDPEAGQAPPSVSSFGEMSLDPRVERAIERVGWRKPTPVQSAVVPAALSGRDVLVSAPTGSGKTGAYAIPIVQHICRAKSLERSGTKVVVLVPTRELVHQVTGVLKALCRYIGGVQVAAVMSRKKGNTKKNQGAKGGPAKQAHGQQASEALTFTQSADIMVGTPASIVNAAGTEQKSALSEVQFVVVDEADLVLSYGYESDAKAALAKIPPTAQSMLLSATLEADGMASFRKVVLRRPLTIKVTTDGDMKDGDPTGASHYFARLKNHKDRYLVAYAMLRLNVVCGKVLLFVNHVNSAFRLKLFLDQFKVKSAVLNSELPANSRMHCVSQFNAGVFDILIATDESKDDEALVGKKKKSGSKKTDCKKRKVDADEEFGLSRGVDFQDVAAVFNFDVPETVASYTHRAGRTARAGRSGTVMSLVCSDKDQSRVAEMGRELGVHIGPLAFRMDQIEAFRYRVEDCLRMVTDAAVNGARLADVQREIVNSEHLQDYFEDNPQDLDALRHTLSLAKNIPEHLAHIPSYLLPVALRGSVTKDPRGSKFRTKRKRGPSKRSLKKKSAGDPLKTFSNKGLAGSSRQRFQERHGIKKRQKSNPGQMMKKRRRVY</sequence>
<evidence type="ECO:0000259" key="13">
    <source>
        <dbReference type="PROSITE" id="PS51195"/>
    </source>
</evidence>
<keyword evidence="6" id="KW-0694">RNA-binding</keyword>
<comment type="catalytic activity">
    <reaction evidence="8">
        <text>ATP + H2O = ADP + phosphate + H(+)</text>
        <dbReference type="Rhea" id="RHEA:13065"/>
        <dbReference type="ChEBI" id="CHEBI:15377"/>
        <dbReference type="ChEBI" id="CHEBI:15378"/>
        <dbReference type="ChEBI" id="CHEBI:30616"/>
        <dbReference type="ChEBI" id="CHEBI:43474"/>
        <dbReference type="ChEBI" id="CHEBI:456216"/>
        <dbReference type="EC" id="3.6.4.13"/>
    </reaction>
</comment>
<gene>
    <name evidence="14" type="ORF">CHC_T00002063001</name>
</gene>
<reference evidence="15" key="1">
    <citation type="journal article" date="2013" name="Proc. Natl. Acad. Sci. U.S.A.">
        <title>Genome structure and metabolic features in the red seaweed Chondrus crispus shed light on evolution of the Archaeplastida.</title>
        <authorList>
            <person name="Collen J."/>
            <person name="Porcel B."/>
            <person name="Carre W."/>
            <person name="Ball S.G."/>
            <person name="Chaparro C."/>
            <person name="Tonon T."/>
            <person name="Barbeyron T."/>
            <person name="Michel G."/>
            <person name="Noel B."/>
            <person name="Valentin K."/>
            <person name="Elias M."/>
            <person name="Artiguenave F."/>
            <person name="Arun A."/>
            <person name="Aury J.M."/>
            <person name="Barbosa-Neto J.F."/>
            <person name="Bothwell J.H."/>
            <person name="Bouget F.Y."/>
            <person name="Brillet L."/>
            <person name="Cabello-Hurtado F."/>
            <person name="Capella-Gutierrez S."/>
            <person name="Charrier B."/>
            <person name="Cladiere L."/>
            <person name="Cock J.M."/>
            <person name="Coelho S.M."/>
            <person name="Colleoni C."/>
            <person name="Czjzek M."/>
            <person name="Da Silva C."/>
            <person name="Delage L."/>
            <person name="Denoeud F."/>
            <person name="Deschamps P."/>
            <person name="Dittami S.M."/>
            <person name="Gabaldon T."/>
            <person name="Gachon C.M."/>
            <person name="Groisillier A."/>
            <person name="Herve C."/>
            <person name="Jabbari K."/>
            <person name="Katinka M."/>
            <person name="Kloareg B."/>
            <person name="Kowalczyk N."/>
            <person name="Labadie K."/>
            <person name="Leblanc C."/>
            <person name="Lopez P.J."/>
            <person name="McLachlan D.H."/>
            <person name="Meslet-Cladiere L."/>
            <person name="Moustafa A."/>
            <person name="Nehr Z."/>
            <person name="Nyvall Collen P."/>
            <person name="Panaud O."/>
            <person name="Partensky F."/>
            <person name="Poulain J."/>
            <person name="Rensing S.A."/>
            <person name="Rousvoal S."/>
            <person name="Samson G."/>
            <person name="Symeonidi A."/>
            <person name="Weissenbach J."/>
            <person name="Zambounis A."/>
            <person name="Wincker P."/>
            <person name="Boyen C."/>
        </authorList>
    </citation>
    <scope>NUCLEOTIDE SEQUENCE [LARGE SCALE GENOMIC DNA]</scope>
    <source>
        <strain evidence="15">cv. Stackhouse</strain>
    </source>
</reference>
<feature type="compositionally biased region" description="Basic residues" evidence="10">
    <location>
        <begin position="1"/>
        <end position="14"/>
    </location>
</feature>
<dbReference type="EMBL" id="HG001639">
    <property type="protein sequence ID" value="CDF33283.1"/>
    <property type="molecule type" value="Genomic_DNA"/>
</dbReference>
<dbReference type="Pfam" id="PF00270">
    <property type="entry name" value="DEAD"/>
    <property type="match status" value="1"/>
</dbReference>
<dbReference type="PROSITE" id="PS51192">
    <property type="entry name" value="HELICASE_ATP_BIND_1"/>
    <property type="match status" value="1"/>
</dbReference>
<dbReference type="EC" id="3.6.4.13" evidence="1"/>
<evidence type="ECO:0000313" key="14">
    <source>
        <dbReference type="EMBL" id="CDF33283.1"/>
    </source>
</evidence>
<evidence type="ECO:0000259" key="12">
    <source>
        <dbReference type="PROSITE" id="PS51194"/>
    </source>
</evidence>
<feature type="region of interest" description="Disordered" evidence="10">
    <location>
        <begin position="1"/>
        <end position="156"/>
    </location>
</feature>
<evidence type="ECO:0000256" key="5">
    <source>
        <dbReference type="ARBA" id="ARBA00022840"/>
    </source>
</evidence>
<evidence type="ECO:0000256" key="1">
    <source>
        <dbReference type="ARBA" id="ARBA00012552"/>
    </source>
</evidence>
<feature type="region of interest" description="Disordered" evidence="10">
    <location>
        <begin position="672"/>
        <end position="742"/>
    </location>
</feature>
<keyword evidence="15" id="KW-1185">Reference proteome</keyword>
<dbReference type="AlphaFoldDB" id="R7Q612"/>
<dbReference type="OrthoDB" id="1191041at2759"/>
<dbReference type="InterPro" id="IPR027417">
    <property type="entry name" value="P-loop_NTPase"/>
</dbReference>
<dbReference type="GO" id="GO:0005829">
    <property type="term" value="C:cytosol"/>
    <property type="evidence" value="ECO:0007669"/>
    <property type="project" value="TreeGrafter"/>
</dbReference>
<comment type="similarity">
    <text evidence="7">Belongs to the DEAD box helicase family. DDX56/DBP9 subfamily.</text>
</comment>
<dbReference type="GO" id="GO:0003723">
    <property type="term" value="F:RNA binding"/>
    <property type="evidence" value="ECO:0007669"/>
    <property type="project" value="UniProtKB-KW"/>
</dbReference>
<evidence type="ECO:0000256" key="8">
    <source>
        <dbReference type="ARBA" id="ARBA00047984"/>
    </source>
</evidence>
<dbReference type="InterPro" id="IPR011545">
    <property type="entry name" value="DEAD/DEAH_box_helicase_dom"/>
</dbReference>
<feature type="compositionally biased region" description="Acidic residues" evidence="10">
    <location>
        <begin position="40"/>
        <end position="49"/>
    </location>
</feature>
<dbReference type="PROSITE" id="PS51195">
    <property type="entry name" value="Q_MOTIF"/>
    <property type="match status" value="1"/>
</dbReference>
<dbReference type="SMART" id="SM00490">
    <property type="entry name" value="HELICc"/>
    <property type="match status" value="1"/>
</dbReference>
<dbReference type="CDD" id="cd18787">
    <property type="entry name" value="SF2_C_DEAD"/>
    <property type="match status" value="1"/>
</dbReference>
<dbReference type="PANTHER" id="PTHR47959:SF21">
    <property type="entry name" value="DEAD-BOX HELICASE 56"/>
    <property type="match status" value="1"/>
</dbReference>
<dbReference type="SMART" id="SM00487">
    <property type="entry name" value="DEXDc"/>
    <property type="match status" value="1"/>
</dbReference>
<feature type="domain" description="DEAD-box RNA helicase Q" evidence="13">
    <location>
        <begin position="151"/>
        <end position="179"/>
    </location>
</feature>
<dbReference type="GO" id="GO:0003724">
    <property type="term" value="F:RNA helicase activity"/>
    <property type="evidence" value="ECO:0007669"/>
    <property type="project" value="UniProtKB-EC"/>
</dbReference>
<evidence type="ECO:0000313" key="15">
    <source>
        <dbReference type="Proteomes" id="UP000012073"/>
    </source>
</evidence>
<dbReference type="PANTHER" id="PTHR47959">
    <property type="entry name" value="ATP-DEPENDENT RNA HELICASE RHLE-RELATED"/>
    <property type="match status" value="1"/>
</dbReference>
<dbReference type="InterPro" id="IPR050079">
    <property type="entry name" value="DEAD_box_RNA_helicase"/>
</dbReference>
<dbReference type="STRING" id="2769.R7Q612"/>
<dbReference type="SUPFAM" id="SSF52540">
    <property type="entry name" value="P-loop containing nucleoside triphosphate hydrolases"/>
    <property type="match status" value="2"/>
</dbReference>
<keyword evidence="2" id="KW-0547">Nucleotide-binding</keyword>
<evidence type="ECO:0000256" key="4">
    <source>
        <dbReference type="ARBA" id="ARBA00022806"/>
    </source>
</evidence>
<keyword evidence="4" id="KW-0347">Helicase</keyword>
<dbReference type="GO" id="GO:0005524">
    <property type="term" value="F:ATP binding"/>
    <property type="evidence" value="ECO:0007669"/>
    <property type="project" value="UniProtKB-KW"/>
</dbReference>
<evidence type="ECO:0000256" key="9">
    <source>
        <dbReference type="PROSITE-ProRule" id="PRU00552"/>
    </source>
</evidence>
<name>R7Q612_CHOCR</name>
<dbReference type="InterPro" id="IPR014001">
    <property type="entry name" value="Helicase_ATP-bd"/>
</dbReference>
<feature type="compositionally biased region" description="Basic and acidic residues" evidence="10">
    <location>
        <begin position="21"/>
        <end position="39"/>
    </location>
</feature>
<keyword evidence="3" id="KW-0378">Hydrolase</keyword>
<protein>
    <recommendedName>
        <fullName evidence="1">RNA helicase</fullName>
        <ecNumber evidence="1">3.6.4.13</ecNumber>
    </recommendedName>
</protein>
<feature type="region of interest" description="Disordered" evidence="10">
    <location>
        <begin position="261"/>
        <end position="285"/>
    </location>
</feature>
<dbReference type="Gene3D" id="3.40.50.300">
    <property type="entry name" value="P-loop containing nucleotide triphosphate hydrolases"/>
    <property type="match status" value="2"/>
</dbReference>
<feature type="domain" description="Helicase C-terminal" evidence="12">
    <location>
        <begin position="414"/>
        <end position="590"/>
    </location>
</feature>
<dbReference type="KEGG" id="ccp:CHC_T00002063001"/>
<organism evidence="14 15">
    <name type="scientific">Chondrus crispus</name>
    <name type="common">Carrageen Irish moss</name>
    <name type="synonym">Polymorpha crispa</name>
    <dbReference type="NCBI Taxonomy" id="2769"/>
    <lineage>
        <taxon>Eukaryota</taxon>
        <taxon>Rhodophyta</taxon>
        <taxon>Florideophyceae</taxon>
        <taxon>Rhodymeniophycidae</taxon>
        <taxon>Gigartinales</taxon>
        <taxon>Gigartinaceae</taxon>
        <taxon>Chondrus</taxon>
    </lineage>
</organism>
<feature type="short sequence motif" description="Q motif" evidence="9">
    <location>
        <begin position="151"/>
        <end position="179"/>
    </location>
</feature>
<evidence type="ECO:0000256" key="6">
    <source>
        <dbReference type="ARBA" id="ARBA00022884"/>
    </source>
</evidence>
<keyword evidence="5" id="KW-0067">ATP-binding</keyword>
<evidence type="ECO:0000256" key="7">
    <source>
        <dbReference type="ARBA" id="ARBA00038041"/>
    </source>
</evidence>
<dbReference type="InterPro" id="IPR001650">
    <property type="entry name" value="Helicase_C-like"/>
</dbReference>
<dbReference type="RefSeq" id="XP_005713086.1">
    <property type="nucleotide sequence ID" value="XM_005713029.1"/>
</dbReference>
<dbReference type="GO" id="GO:0016787">
    <property type="term" value="F:hydrolase activity"/>
    <property type="evidence" value="ECO:0007669"/>
    <property type="project" value="UniProtKB-KW"/>
</dbReference>
<feature type="compositionally biased region" description="Acidic residues" evidence="10">
    <location>
        <begin position="97"/>
        <end position="107"/>
    </location>
</feature>
<feature type="domain" description="Helicase ATP-binding" evidence="11">
    <location>
        <begin position="182"/>
        <end position="378"/>
    </location>
</feature>
<proteinExistence type="inferred from homology"/>
<accession>R7Q612</accession>
<evidence type="ECO:0000256" key="2">
    <source>
        <dbReference type="ARBA" id="ARBA00022741"/>
    </source>
</evidence>